<dbReference type="Proteomes" id="UP000578697">
    <property type="component" value="Unassembled WGS sequence"/>
</dbReference>
<gene>
    <name evidence="2" type="ORF">DYE49_06855</name>
    <name evidence="1" type="ORF">HNP77_000447</name>
</gene>
<dbReference type="NCBIfam" id="NF047780">
    <property type="entry name" value="LIC12708_fam"/>
    <property type="match status" value="1"/>
</dbReference>
<name>A0A840SEX1_9SPIR</name>
<dbReference type="RefSeq" id="WP_184651536.1">
    <property type="nucleotide sequence ID" value="NZ_JACHFR010000001.1"/>
</dbReference>
<accession>A0A840SEX1</accession>
<dbReference type="KEGG" id="trc:DYE49_06855"/>
<dbReference type="SUPFAM" id="SSF63825">
    <property type="entry name" value="YWTD domain"/>
    <property type="match status" value="1"/>
</dbReference>
<evidence type="ECO:0000313" key="2">
    <source>
        <dbReference type="EMBL" id="QOS40185.1"/>
    </source>
</evidence>
<dbReference type="InterPro" id="IPR011042">
    <property type="entry name" value="6-blade_b-propeller_TolB-like"/>
</dbReference>
<organism evidence="1 3">
    <name type="scientific">Treponema rectale</name>
    <dbReference type="NCBI Taxonomy" id="744512"/>
    <lineage>
        <taxon>Bacteria</taxon>
        <taxon>Pseudomonadati</taxon>
        <taxon>Spirochaetota</taxon>
        <taxon>Spirochaetia</taxon>
        <taxon>Spirochaetales</taxon>
        <taxon>Treponemataceae</taxon>
        <taxon>Treponema</taxon>
    </lineage>
</organism>
<evidence type="ECO:0000313" key="3">
    <source>
        <dbReference type="Proteomes" id="UP000578697"/>
    </source>
</evidence>
<dbReference type="InterPro" id="IPR058072">
    <property type="entry name" value="LIC12708-like"/>
</dbReference>
<dbReference type="AlphaFoldDB" id="A0A840SEX1"/>
<reference evidence="2 4" key="1">
    <citation type="submission" date="2018-08" db="EMBL/GenBank/DDBJ databases">
        <title>The first complete genome of Treponema rectale (CHPAT), a commensal spirochete of the bovine rectum.</title>
        <authorList>
            <person name="Staton G.J."/>
            <person name="Clegg S.R."/>
            <person name="Carter S.D."/>
            <person name="Radford A.D."/>
            <person name="Darby A."/>
            <person name="Hall N."/>
            <person name="Birtles R.J."/>
            <person name="Evans N.J."/>
        </authorList>
    </citation>
    <scope>NUCLEOTIDE SEQUENCE [LARGE SCALE GENOMIC DNA]</scope>
    <source>
        <strain evidence="2 4">CHPA</strain>
    </source>
</reference>
<dbReference type="PROSITE" id="PS51257">
    <property type="entry name" value="PROKAR_LIPOPROTEIN"/>
    <property type="match status" value="1"/>
</dbReference>
<dbReference type="Proteomes" id="UP000593591">
    <property type="component" value="Chromosome"/>
</dbReference>
<reference evidence="1 3" key="2">
    <citation type="submission" date="2020-08" db="EMBL/GenBank/DDBJ databases">
        <title>Genomic Encyclopedia of Type Strains, Phase IV (KMG-IV): sequencing the most valuable type-strain genomes for metagenomic binning, comparative biology and taxonomic classification.</title>
        <authorList>
            <person name="Goeker M."/>
        </authorList>
    </citation>
    <scope>NUCLEOTIDE SEQUENCE [LARGE SCALE GENOMIC DNA]</scope>
    <source>
        <strain evidence="1 3">DSM 103679</strain>
    </source>
</reference>
<evidence type="ECO:0000313" key="1">
    <source>
        <dbReference type="EMBL" id="MBB5218103.1"/>
    </source>
</evidence>
<sequence>MQLKINALSVIVVLSCTFFSCSREKVVENVPREELFSLNYGNFEDEINLFSLSDVGEINTSLVMHEGFFYIANGEAGKIMKMNSYGDLLTLYFNEDINPVPSVQAGISGSNATRKSISYPFNSISSIAVDSRQYLYVVDRLPPERVEYDSNTKEILGQVVLRFDDEGNFLDYFGQQGRGALPFAYIRNIYVTRHRELVVICKSDDSNVGETVYWFSSEGFLLTKLQINSKNVPNPVDPEGNESFVAIENVVPGYDDRMLYLSINYYRNYVDEASRVQSGIEYISTYLYSLDVETGIFDEGIEVPSDYYEVAGDYSKHEFNVPYEFMGVTATGWAFYVNSIDAGLNVQMVQLNGQHILKRVLTFDRYRSLFYALNLSETGVISALIGNKEKASFCWWRTDSLIKAAIKN</sequence>
<protein>
    <recommendedName>
        <fullName evidence="5">Lipoprotein</fullName>
    </recommendedName>
</protein>
<keyword evidence="3" id="KW-1185">Reference proteome</keyword>
<evidence type="ECO:0000313" key="4">
    <source>
        <dbReference type="Proteomes" id="UP000593591"/>
    </source>
</evidence>
<evidence type="ECO:0008006" key="5">
    <source>
        <dbReference type="Google" id="ProtNLM"/>
    </source>
</evidence>
<dbReference type="EMBL" id="CP031517">
    <property type="protein sequence ID" value="QOS40185.1"/>
    <property type="molecule type" value="Genomic_DNA"/>
</dbReference>
<dbReference type="EMBL" id="JACHFR010000001">
    <property type="protein sequence ID" value="MBB5218103.1"/>
    <property type="molecule type" value="Genomic_DNA"/>
</dbReference>
<proteinExistence type="predicted"/>
<dbReference type="Gene3D" id="2.120.10.30">
    <property type="entry name" value="TolB, C-terminal domain"/>
    <property type="match status" value="1"/>
</dbReference>